<feature type="domain" description="EGF-like" evidence="2">
    <location>
        <begin position="30"/>
        <end position="41"/>
    </location>
</feature>
<feature type="region of interest" description="Disordered" evidence="1">
    <location>
        <begin position="195"/>
        <end position="251"/>
    </location>
</feature>
<dbReference type="PROSITE" id="PS51257">
    <property type="entry name" value="PROKAR_LIPOPROTEIN"/>
    <property type="match status" value="1"/>
</dbReference>
<reference evidence="3" key="1">
    <citation type="submission" date="2021-03" db="EMBL/GenBank/DDBJ databases">
        <authorList>
            <person name="Bekaert M."/>
        </authorList>
    </citation>
    <scope>NUCLEOTIDE SEQUENCE</scope>
</reference>
<name>A0A8S3T8H2_MYTED</name>
<protein>
    <recommendedName>
        <fullName evidence="2">EGF-like domain-containing protein</fullName>
    </recommendedName>
</protein>
<dbReference type="AlphaFoldDB" id="A0A8S3T8H2"/>
<dbReference type="Gene3D" id="2.10.25.10">
    <property type="entry name" value="Laminin"/>
    <property type="match status" value="1"/>
</dbReference>
<comment type="caution">
    <text evidence="3">The sequence shown here is derived from an EMBL/GenBank/DDBJ whole genome shotgun (WGS) entry which is preliminary data.</text>
</comment>
<dbReference type="InterPro" id="IPR000742">
    <property type="entry name" value="EGF"/>
</dbReference>
<keyword evidence="4" id="KW-1185">Reference proteome</keyword>
<sequence length="287" mass="31178">MGLKAFLEYVTSLLCANNCSENGNCTSSVCSCYDGYIGDDCSISTSVAPSNISLPLNGLCGTRTRACAKTNIIGTFPSSDVWCKRRHFQIMNDSMVYTSSADVIKAEYRNAFMVSVNLQSSRRKRSLPDVLAAEGYELNLSNDGIHFGESVNIIIYDEECSSLSEPTTIEDGTTTVPITTTEETTVPITTTTEEKITTTPAATKTEERTSTVPEATTTEKRTSTAPITTTEEKTTTTQITTTTEDETTTTPVTTTAEKTTTVPITTTNNERITTAFMTTEKKQAQNK</sequence>
<proteinExistence type="predicted"/>
<accession>A0A8S3T8H2</accession>
<evidence type="ECO:0000313" key="4">
    <source>
        <dbReference type="Proteomes" id="UP000683360"/>
    </source>
</evidence>
<dbReference type="EMBL" id="CAJPWZ010001922">
    <property type="protein sequence ID" value="CAG2226671.1"/>
    <property type="molecule type" value="Genomic_DNA"/>
</dbReference>
<dbReference type="Proteomes" id="UP000683360">
    <property type="component" value="Unassembled WGS sequence"/>
</dbReference>
<feature type="compositionally biased region" description="Low complexity" evidence="1">
    <location>
        <begin position="223"/>
        <end position="251"/>
    </location>
</feature>
<dbReference type="OrthoDB" id="6113182at2759"/>
<gene>
    <name evidence="3" type="ORF">MEDL_39751</name>
</gene>
<evidence type="ECO:0000259" key="2">
    <source>
        <dbReference type="PROSITE" id="PS01186"/>
    </source>
</evidence>
<organism evidence="3 4">
    <name type="scientific">Mytilus edulis</name>
    <name type="common">Blue mussel</name>
    <dbReference type="NCBI Taxonomy" id="6550"/>
    <lineage>
        <taxon>Eukaryota</taxon>
        <taxon>Metazoa</taxon>
        <taxon>Spiralia</taxon>
        <taxon>Lophotrochozoa</taxon>
        <taxon>Mollusca</taxon>
        <taxon>Bivalvia</taxon>
        <taxon>Autobranchia</taxon>
        <taxon>Pteriomorphia</taxon>
        <taxon>Mytilida</taxon>
        <taxon>Mytiloidea</taxon>
        <taxon>Mytilidae</taxon>
        <taxon>Mytilinae</taxon>
        <taxon>Mytilus</taxon>
    </lineage>
</organism>
<evidence type="ECO:0000313" key="3">
    <source>
        <dbReference type="EMBL" id="CAG2226671.1"/>
    </source>
</evidence>
<evidence type="ECO:0000256" key="1">
    <source>
        <dbReference type="SAM" id="MobiDB-lite"/>
    </source>
</evidence>
<dbReference type="PROSITE" id="PS01186">
    <property type="entry name" value="EGF_2"/>
    <property type="match status" value="1"/>
</dbReference>